<gene>
    <name evidence="1" type="ORF">E5329_11530</name>
</gene>
<dbReference type="EMBL" id="SRYA01000020">
    <property type="protein sequence ID" value="TGY96093.1"/>
    <property type="molecule type" value="Genomic_DNA"/>
</dbReference>
<dbReference type="Proteomes" id="UP000304953">
    <property type="component" value="Unassembled WGS sequence"/>
</dbReference>
<keyword evidence="2" id="KW-1185">Reference proteome</keyword>
<evidence type="ECO:0000313" key="2">
    <source>
        <dbReference type="Proteomes" id="UP000304953"/>
    </source>
</evidence>
<sequence length="149" mass="16226">MKVILLEDVKSLGKKGEVVNVSDGYARNLLFPKKLGIEATKKNMNDLKLKNQHEEKVAQENLDTAKALAEEIAGKEVVVTIKTGEGGKTFGSVSTKEIAEAAKEQIQMELDKKKMQLPEGGLKALGVYEIGIKLHPKVTGTLKVKVKEA</sequence>
<protein>
    <submittedName>
        <fullName evidence="1">50S ribosomal protein L9</fullName>
    </submittedName>
</protein>
<comment type="caution">
    <text evidence="1">The sequence shown here is derived from an EMBL/GenBank/DDBJ whole genome shotgun (WGS) entry which is preliminary data.</text>
</comment>
<proteinExistence type="predicted"/>
<keyword evidence="1" id="KW-0689">Ribosomal protein</keyword>
<accession>A0AC61RW69</accession>
<evidence type="ECO:0000313" key="1">
    <source>
        <dbReference type="EMBL" id="TGY96093.1"/>
    </source>
</evidence>
<organism evidence="1 2">
    <name type="scientific">Petralouisia muris</name>
    <dbReference type="NCBI Taxonomy" id="3032872"/>
    <lineage>
        <taxon>Bacteria</taxon>
        <taxon>Bacillati</taxon>
        <taxon>Bacillota</taxon>
        <taxon>Clostridia</taxon>
        <taxon>Lachnospirales</taxon>
        <taxon>Lachnospiraceae</taxon>
        <taxon>Petralouisia</taxon>
    </lineage>
</organism>
<reference evidence="1" key="1">
    <citation type="submission" date="2019-04" db="EMBL/GenBank/DDBJ databases">
        <title>Microbes associate with the intestines of laboratory mice.</title>
        <authorList>
            <person name="Navarre W."/>
            <person name="Wong E."/>
            <person name="Huang K."/>
            <person name="Tropini C."/>
            <person name="Ng K."/>
            <person name="Yu B."/>
        </authorList>
    </citation>
    <scope>NUCLEOTIDE SEQUENCE</scope>
    <source>
        <strain evidence="1">NM01_1-7b</strain>
    </source>
</reference>
<keyword evidence="1" id="KW-0687">Ribonucleoprotein</keyword>
<name>A0AC61RW69_9FIRM</name>